<keyword evidence="10" id="KW-1185">Reference proteome</keyword>
<keyword evidence="5 7" id="KW-0472">Membrane</keyword>
<evidence type="ECO:0000256" key="6">
    <source>
        <dbReference type="ARBA" id="ARBA00038076"/>
    </source>
</evidence>
<feature type="transmembrane region" description="Helical" evidence="7">
    <location>
        <begin position="856"/>
        <end position="877"/>
    </location>
</feature>
<feature type="transmembrane region" description="Helical" evidence="7">
    <location>
        <begin position="915"/>
        <end position="938"/>
    </location>
</feature>
<evidence type="ECO:0000313" key="9">
    <source>
        <dbReference type="EMBL" id="MEQ3364085.1"/>
    </source>
</evidence>
<reference evidence="9 10" key="1">
    <citation type="submission" date="2024-04" db="EMBL/GenBank/DDBJ databases">
        <title>Human intestinal bacterial collection.</title>
        <authorList>
            <person name="Pauvert C."/>
            <person name="Hitch T.C.A."/>
            <person name="Clavel T."/>
        </authorList>
    </citation>
    <scope>NUCLEOTIDE SEQUENCE [LARGE SCALE GENOMIC DNA]</scope>
    <source>
        <strain evidence="9 10">CLA-KB-H42</strain>
    </source>
</reference>
<evidence type="ECO:0000256" key="3">
    <source>
        <dbReference type="ARBA" id="ARBA00022692"/>
    </source>
</evidence>
<name>A0ABV1JGX9_9ACTN</name>
<dbReference type="EMBL" id="JBBNOP010000016">
    <property type="protein sequence ID" value="MEQ3364085.1"/>
    <property type="molecule type" value="Genomic_DNA"/>
</dbReference>
<dbReference type="PANTHER" id="PTHR30572:SF4">
    <property type="entry name" value="ABC TRANSPORTER PERMEASE YTRF"/>
    <property type="match status" value="1"/>
</dbReference>
<protein>
    <submittedName>
        <fullName evidence="9">FtsX-like permease family protein</fullName>
    </submittedName>
</protein>
<evidence type="ECO:0000256" key="4">
    <source>
        <dbReference type="ARBA" id="ARBA00022989"/>
    </source>
</evidence>
<dbReference type="InterPro" id="IPR003838">
    <property type="entry name" value="ABC3_permease_C"/>
</dbReference>
<dbReference type="PANTHER" id="PTHR30572">
    <property type="entry name" value="MEMBRANE COMPONENT OF TRANSPORTER-RELATED"/>
    <property type="match status" value="1"/>
</dbReference>
<feature type="transmembrane region" description="Helical" evidence="7">
    <location>
        <begin position="372"/>
        <end position="398"/>
    </location>
</feature>
<evidence type="ECO:0000256" key="5">
    <source>
        <dbReference type="ARBA" id="ARBA00023136"/>
    </source>
</evidence>
<organism evidence="9 10">
    <name type="scientific">Raoultibacter massiliensis</name>
    <dbReference type="NCBI Taxonomy" id="1852371"/>
    <lineage>
        <taxon>Bacteria</taxon>
        <taxon>Bacillati</taxon>
        <taxon>Actinomycetota</taxon>
        <taxon>Coriobacteriia</taxon>
        <taxon>Eggerthellales</taxon>
        <taxon>Eggerthellaceae</taxon>
        <taxon>Raoultibacter</taxon>
    </lineage>
</organism>
<comment type="subcellular location">
    <subcellularLocation>
        <location evidence="1">Cell membrane</location>
        <topology evidence="1">Multi-pass membrane protein</topology>
    </subcellularLocation>
</comment>
<dbReference type="InterPro" id="IPR050250">
    <property type="entry name" value="Macrolide_Exporter_MacB"/>
</dbReference>
<dbReference type="RefSeq" id="WP_349227876.1">
    <property type="nucleotide sequence ID" value="NZ_JBBNOP010000016.1"/>
</dbReference>
<dbReference type="Proteomes" id="UP001487305">
    <property type="component" value="Unassembled WGS sequence"/>
</dbReference>
<evidence type="ECO:0000256" key="2">
    <source>
        <dbReference type="ARBA" id="ARBA00022475"/>
    </source>
</evidence>
<feature type="transmembrane region" description="Helical" evidence="7">
    <location>
        <begin position="950"/>
        <end position="973"/>
    </location>
</feature>
<keyword evidence="2" id="KW-1003">Cell membrane</keyword>
<dbReference type="Pfam" id="PF02687">
    <property type="entry name" value="FtsX"/>
    <property type="match status" value="2"/>
</dbReference>
<evidence type="ECO:0000256" key="7">
    <source>
        <dbReference type="SAM" id="Phobius"/>
    </source>
</evidence>
<proteinExistence type="inferred from homology"/>
<evidence type="ECO:0000313" key="10">
    <source>
        <dbReference type="Proteomes" id="UP001487305"/>
    </source>
</evidence>
<feature type="transmembrane region" description="Helical" evidence="7">
    <location>
        <begin position="418"/>
        <end position="438"/>
    </location>
</feature>
<feature type="domain" description="ABC3 transporter permease C-terminal" evidence="8">
    <location>
        <begin position="323"/>
        <end position="446"/>
    </location>
</feature>
<comment type="caution">
    <text evidence="9">The sequence shown here is derived from an EMBL/GenBank/DDBJ whole genome shotgun (WGS) entry which is preliminary data.</text>
</comment>
<keyword evidence="4 7" id="KW-1133">Transmembrane helix</keyword>
<accession>A0ABV1JGX9</accession>
<keyword evidence="3 7" id="KW-0812">Transmembrane</keyword>
<evidence type="ECO:0000259" key="8">
    <source>
        <dbReference type="Pfam" id="PF02687"/>
    </source>
</evidence>
<comment type="similarity">
    <text evidence="6">Belongs to the ABC-4 integral membrane protein family.</text>
</comment>
<feature type="transmembrane region" description="Helical" evidence="7">
    <location>
        <begin position="317"/>
        <end position="340"/>
    </location>
</feature>
<feature type="domain" description="ABC3 transporter permease C-terminal" evidence="8">
    <location>
        <begin position="863"/>
        <end position="973"/>
    </location>
</feature>
<evidence type="ECO:0000256" key="1">
    <source>
        <dbReference type="ARBA" id="ARBA00004651"/>
    </source>
</evidence>
<sequence length="990" mass="104494">MSVMTSFTLRSLRKNRVRTVVSVVGIALSCALLAAVFTSVASLQAGLYERTLETEGSWQVYAPSMSAAALENLERSDNVADMAVSRELGSAYLTEQDSLTMGKIATVRTLPRTVKGTFSPEGSPLTMIPEISEGRMPENAEEIMLPDFCKNAVLGEGASDAGVSSSGPLEVGGTLSLDLGTRVVDDANGDGRLTLNSVTHSYLSSAEGTYPHDEEIVDASIRTYTVVGFYERQSSFLGNDFTAASSSTSIVAITSADAGEEGDVTGTYLTVRGLSSAQAVQDLVLDAIGDEHVYPTYHYNLFRYQGIDDGRPITGTLWMIAYVLAAVIIVASVSLIYNSFAISVADRTRQFGLLSSIGASKKQLRRSVLFEAFFLGLIGIPLGVLVGLAGVALVFSFSQEAFAALLGTGGGVPVHIDPVVIAIVVLLSIVVLLASAWVPARRAGRVSAVDAIRQTQDVKLSKRAARKALGVGRRAARGGKAAVGPTGLAGKLFGAPGFIAHRSLSRSSARGRTVVASLAVSVALIVVSGSVAAYLSPIADRAEIQDGAGSGADITVSGSAPQMAEMSAFASDLDDFCERAEMIEGVKFLSSYRQGQADAVIPAEMISSDGRIVGDDLDAQRGSPWSPASFSEEGDYLGDVTIFYLDDASWLELVRELGLDEGRFTDASNPRAIALNRYQGILQDDSYADMKPFADTGTVDFYVIDHTVQVDSESWAFVGLLKDSAGTLSAGYINQYSEGEPDMMEKPIEDVAARSTLEIGALADEVPASINTAAASMHFPAIMLPASVAGSAVGAKSPGGEAGLFDFYWSNLSFTAEDHSAAAVALEELAGDSDLLDFRVYDVAEASQQSRLIAQAVQLFIFCFSIIMLLIAVANVFNTLTNSIILRTREFAMLKSAGMGDRAFARMLAYECASYAVRGLVIGLIAATATTFFLYQAARLSFSGLEFGLPWPYVGAAIAVVLAVLAVSVAFALHKSHASSVVDALRADAV</sequence>
<gene>
    <name evidence="9" type="ORF">AAA083_13965</name>
</gene>
<feature type="transmembrane region" description="Helical" evidence="7">
    <location>
        <begin position="514"/>
        <end position="535"/>
    </location>
</feature>